<name>A0ACC2ECX8_DIPCM</name>
<proteinExistence type="predicted"/>
<gene>
    <name evidence="1" type="ORF">O6H91_02G013700</name>
</gene>
<sequence>MARAHRLGQTNKVMIFRLVTRGTIEERMMQMTKKKMVLEHLVVGRMRTQVLNQEELDDILRYGAKELFSDDTDEAGKSRQIHYDDAAIDRLLDRSQVEAPEEITVDEEDNDFLKAFKVANFEYLEEDEAAAARLQEAEREAKADRESEILDSAARAKYWEDLLKDKYEQKQFDEFQELGKGKRSRRQANLHNLPPAEDDLAGMVDVSSEDEGSDQDANHAFSAVHDLPSSIRQATAKKSTPKKKARVEPLRPPPLMEGDGKSLKILGFSQKQRALFVKILMRFGLGDFSWKEFSPHFKKKTLEEIKEYGILFLTHIAEDLSDSQTFSDGVPKEGLRIQDVLVRLAVLHLMNDKVKRHVKDASVPLFSDSTNKRFSALRNTNVWKEEHDTKFLQAIVKHGYGRWQAIIDDNDYDLQLAICKELNLPAEPPVGCSTNQGAEPATTTEKDSDPAKDGSANGKLAGTDEQQNAKSNSDAVKNGVLNHNKQASDEDQGLPVETSEINSQKKMLEFARRRVALLERALNAEYHLESFVSLQQEGEADSPPANQDEAAYTDAVYRRQSTHDTGPSAIYPSPLTPEEITAAAFNDDPQRLDIAHLYNQMCSLLSQNHADAMQTYSGNKSAGIRFRRSLRELDLLCLEMRKALFGKSAQTSTLSEDGNEPNGPEGSDRGANASENADCLDGQNDQNDFSELDKTTADPGFPSENDGEHQNRHCSSSGPVNGNKFSSASEVQTPVNVGQLFKQNLILNPNDSMQSSVIDSSKIYTDEADKQTMDQTSRSFVSLSQCSQHCWPPGVVILDD</sequence>
<reference evidence="2" key="1">
    <citation type="journal article" date="2024" name="Proc. Natl. Acad. Sci. U.S.A.">
        <title>Extraordinary preservation of gene collinearity over three hundred million years revealed in homosporous lycophytes.</title>
        <authorList>
            <person name="Li C."/>
            <person name="Wickell D."/>
            <person name="Kuo L.Y."/>
            <person name="Chen X."/>
            <person name="Nie B."/>
            <person name="Liao X."/>
            <person name="Peng D."/>
            <person name="Ji J."/>
            <person name="Jenkins J."/>
            <person name="Williams M."/>
            <person name="Shu S."/>
            <person name="Plott C."/>
            <person name="Barry K."/>
            <person name="Rajasekar S."/>
            <person name="Grimwood J."/>
            <person name="Han X."/>
            <person name="Sun S."/>
            <person name="Hou Z."/>
            <person name="He W."/>
            <person name="Dai G."/>
            <person name="Sun C."/>
            <person name="Schmutz J."/>
            <person name="Leebens-Mack J.H."/>
            <person name="Li F.W."/>
            <person name="Wang L."/>
        </authorList>
    </citation>
    <scope>NUCLEOTIDE SEQUENCE [LARGE SCALE GENOMIC DNA]</scope>
    <source>
        <strain evidence="2">cv. PW_Plant_1</strain>
    </source>
</reference>
<organism evidence="1 2">
    <name type="scientific">Diphasiastrum complanatum</name>
    <name type="common">Issler's clubmoss</name>
    <name type="synonym">Lycopodium complanatum</name>
    <dbReference type="NCBI Taxonomy" id="34168"/>
    <lineage>
        <taxon>Eukaryota</taxon>
        <taxon>Viridiplantae</taxon>
        <taxon>Streptophyta</taxon>
        <taxon>Embryophyta</taxon>
        <taxon>Tracheophyta</taxon>
        <taxon>Lycopodiopsida</taxon>
        <taxon>Lycopodiales</taxon>
        <taxon>Lycopodiaceae</taxon>
        <taxon>Lycopodioideae</taxon>
        <taxon>Diphasiastrum</taxon>
    </lineage>
</organism>
<protein>
    <submittedName>
        <fullName evidence="1">Uncharacterized protein</fullName>
    </submittedName>
</protein>
<evidence type="ECO:0000313" key="1">
    <source>
        <dbReference type="EMBL" id="KAJ7564341.1"/>
    </source>
</evidence>
<accession>A0ACC2ECX8</accession>
<evidence type="ECO:0000313" key="2">
    <source>
        <dbReference type="Proteomes" id="UP001162992"/>
    </source>
</evidence>
<dbReference type="Proteomes" id="UP001162992">
    <property type="component" value="Chromosome 2"/>
</dbReference>
<comment type="caution">
    <text evidence="1">The sequence shown here is derived from an EMBL/GenBank/DDBJ whole genome shotgun (WGS) entry which is preliminary data.</text>
</comment>
<dbReference type="EMBL" id="CM055093">
    <property type="protein sequence ID" value="KAJ7564341.1"/>
    <property type="molecule type" value="Genomic_DNA"/>
</dbReference>
<keyword evidence="2" id="KW-1185">Reference proteome</keyword>